<protein>
    <recommendedName>
        <fullName evidence="2">Secretion system C-terminal sorting domain-containing protein</fullName>
    </recommendedName>
</protein>
<accession>A0ABM9PJD0</accession>
<evidence type="ECO:0000313" key="4">
    <source>
        <dbReference type="Proteomes" id="UP001497602"/>
    </source>
</evidence>
<reference evidence="3 4" key="1">
    <citation type="submission" date="2024-05" db="EMBL/GenBank/DDBJ databases">
        <authorList>
            <person name="Duchaud E."/>
        </authorList>
    </citation>
    <scope>NUCLEOTIDE SEQUENCE [LARGE SCALE GENOMIC DNA]</scope>
    <source>
        <strain evidence="3">Ena-SAMPLE-TAB-13-05-2024-13:56:06:370-140305</strain>
    </source>
</reference>
<evidence type="ECO:0000259" key="2">
    <source>
        <dbReference type="Pfam" id="PF18962"/>
    </source>
</evidence>
<dbReference type="NCBIfam" id="TIGR04183">
    <property type="entry name" value="Por_Secre_tail"/>
    <property type="match status" value="1"/>
</dbReference>
<keyword evidence="1" id="KW-0732">Signal</keyword>
<proteinExistence type="predicted"/>
<dbReference type="Proteomes" id="UP001497602">
    <property type="component" value="Unassembled WGS sequence"/>
</dbReference>
<dbReference type="RefSeq" id="WP_348737551.1">
    <property type="nucleotide sequence ID" value="NZ_CAXJRC010000009.1"/>
</dbReference>
<dbReference type="Pfam" id="PF18962">
    <property type="entry name" value="Por_Secre_tail"/>
    <property type="match status" value="1"/>
</dbReference>
<keyword evidence="4" id="KW-1185">Reference proteome</keyword>
<dbReference type="InterPro" id="IPR026444">
    <property type="entry name" value="Secre_tail"/>
</dbReference>
<comment type="caution">
    <text evidence="3">The sequence shown here is derived from an EMBL/GenBank/DDBJ whole genome shotgun (WGS) entry which is preliminary data.</text>
</comment>
<gene>
    <name evidence="3" type="ORF">T190115A13A_180064</name>
</gene>
<dbReference type="EMBL" id="CAXJRC010000009">
    <property type="protein sequence ID" value="CAL2105735.1"/>
    <property type="molecule type" value="Genomic_DNA"/>
</dbReference>
<evidence type="ECO:0000313" key="3">
    <source>
        <dbReference type="EMBL" id="CAL2105735.1"/>
    </source>
</evidence>
<feature type="domain" description="Secretion system C-terminal sorting" evidence="2">
    <location>
        <begin position="127"/>
        <end position="193"/>
    </location>
</feature>
<organism evidence="3 4">
    <name type="scientific">Tenacibaculum vairaonense</name>
    <dbReference type="NCBI Taxonomy" id="3137860"/>
    <lineage>
        <taxon>Bacteria</taxon>
        <taxon>Pseudomonadati</taxon>
        <taxon>Bacteroidota</taxon>
        <taxon>Flavobacteriia</taxon>
        <taxon>Flavobacteriales</taxon>
        <taxon>Flavobacteriaceae</taxon>
        <taxon>Tenacibaculum</taxon>
    </lineage>
</organism>
<sequence>MKTRGLITILIGGLFSKQIVFSQDIDCGKDDSLVVMESIVNVDTSHCDKNVIVTSKDKNIDIYGDINIGTHHSFYIQPKGNYVIKLVAVETKLSPKGVIQPGDRTRIGSDNDDKPNENLRSTANLIIYPNPVEERLTIETNLVINSYKIINTFGIIHKEGSLTNKNIEVKELLKGIYNLIMYTQTGEVLTKIISKK</sequence>
<evidence type="ECO:0000256" key="1">
    <source>
        <dbReference type="ARBA" id="ARBA00022729"/>
    </source>
</evidence>
<name>A0ABM9PJD0_9FLAO</name>